<dbReference type="Proteomes" id="UP000054304">
    <property type="component" value="Unassembled WGS sequence"/>
</dbReference>
<reference evidence="4 5" key="1">
    <citation type="submission" date="2014-12" db="EMBL/GenBank/DDBJ databases">
        <authorList>
            <person name="Neuveglise Cecile"/>
        </authorList>
    </citation>
    <scope>NUCLEOTIDE SEQUENCE [LARGE SCALE GENOMIC DNA]</scope>
    <source>
        <strain evidence="4 5">CBS 12615</strain>
    </source>
</reference>
<dbReference type="GO" id="GO:0007021">
    <property type="term" value="P:tubulin complex assembly"/>
    <property type="evidence" value="ECO:0007669"/>
    <property type="project" value="EnsemblFungi"/>
</dbReference>
<dbReference type="GO" id="GO:0051087">
    <property type="term" value="F:protein-folding chaperone binding"/>
    <property type="evidence" value="ECO:0007669"/>
    <property type="project" value="TreeGrafter"/>
</dbReference>
<dbReference type="GO" id="GO:0051082">
    <property type="term" value="F:unfolded protein binding"/>
    <property type="evidence" value="ECO:0007669"/>
    <property type="project" value="InterPro"/>
</dbReference>
<sequence>MSAAAQQLTMEYTAAQQGLEDLVVARQKLETQLQENKIVQDEFNTLKDETKVYKLTGNVLLPVEQFEAKNNVEKRLEFITTEIKKCEENIKSKQAALETLRAELIKAQCTQQGAQA</sequence>
<evidence type="ECO:0000256" key="2">
    <source>
        <dbReference type="ARBA" id="ARBA00023186"/>
    </source>
</evidence>
<dbReference type="HOGENOM" id="CLU_125172_1_1_1"/>
<keyword evidence="3" id="KW-0175">Coiled coil</keyword>
<comment type="similarity">
    <text evidence="1">Belongs to the prefoldin subunit beta family.</text>
</comment>
<dbReference type="AlphaFoldDB" id="A0A0C7NAU2"/>
<evidence type="ECO:0000256" key="3">
    <source>
        <dbReference type="SAM" id="Coils"/>
    </source>
</evidence>
<accession>A0A0C7NAU2</accession>
<dbReference type="Pfam" id="PF01920">
    <property type="entry name" value="Prefoldin_2"/>
    <property type="match status" value="1"/>
</dbReference>
<dbReference type="InterPro" id="IPR002777">
    <property type="entry name" value="PFD_beta-like"/>
</dbReference>
<gene>
    <name evidence="4" type="ORF">LALA0_S05e08922g</name>
</gene>
<dbReference type="InterPro" id="IPR009053">
    <property type="entry name" value="Prefoldin"/>
</dbReference>
<dbReference type="GO" id="GO:0006457">
    <property type="term" value="P:protein folding"/>
    <property type="evidence" value="ECO:0007669"/>
    <property type="project" value="EnsemblFungi"/>
</dbReference>
<dbReference type="PANTHER" id="PTHR21431">
    <property type="entry name" value="PREFOLDIN SUBUNIT 6"/>
    <property type="match status" value="1"/>
</dbReference>
<evidence type="ECO:0000313" key="4">
    <source>
        <dbReference type="EMBL" id="CEP62586.1"/>
    </source>
</evidence>
<dbReference type="STRING" id="1245769.A0A0C7NAU2"/>
<evidence type="ECO:0000256" key="1">
    <source>
        <dbReference type="ARBA" id="ARBA00008045"/>
    </source>
</evidence>
<dbReference type="Gene3D" id="1.10.287.370">
    <property type="match status" value="1"/>
</dbReference>
<name>A0A0C7NAU2_9SACH</name>
<keyword evidence="2" id="KW-0143">Chaperone</keyword>
<dbReference type="FunFam" id="1.10.287.370:FF:000003">
    <property type="entry name" value="Prefoldin subunit 6"/>
    <property type="match status" value="1"/>
</dbReference>
<dbReference type="RefSeq" id="XP_022628811.1">
    <property type="nucleotide sequence ID" value="XM_022772492.1"/>
</dbReference>
<protein>
    <submittedName>
        <fullName evidence="4">LALA0S05e08922g1_1</fullName>
    </submittedName>
</protein>
<evidence type="ECO:0000313" key="5">
    <source>
        <dbReference type="Proteomes" id="UP000054304"/>
    </source>
</evidence>
<dbReference type="GO" id="GO:0051131">
    <property type="term" value="P:chaperone-mediated protein complex assembly"/>
    <property type="evidence" value="ECO:0007669"/>
    <property type="project" value="TreeGrafter"/>
</dbReference>
<proteinExistence type="inferred from homology"/>
<dbReference type="OrthoDB" id="248120at2759"/>
<dbReference type="GeneID" id="34686055"/>
<dbReference type="GO" id="GO:0005737">
    <property type="term" value="C:cytoplasm"/>
    <property type="evidence" value="ECO:0007669"/>
    <property type="project" value="EnsemblFungi"/>
</dbReference>
<organism evidence="4 5">
    <name type="scientific">Lachancea lanzarotensis</name>
    <dbReference type="NCBI Taxonomy" id="1245769"/>
    <lineage>
        <taxon>Eukaryota</taxon>
        <taxon>Fungi</taxon>
        <taxon>Dikarya</taxon>
        <taxon>Ascomycota</taxon>
        <taxon>Saccharomycotina</taxon>
        <taxon>Saccharomycetes</taxon>
        <taxon>Saccharomycetales</taxon>
        <taxon>Saccharomycetaceae</taxon>
        <taxon>Lachancea</taxon>
    </lineage>
</organism>
<dbReference type="GO" id="GO:0015631">
    <property type="term" value="F:tubulin binding"/>
    <property type="evidence" value="ECO:0007669"/>
    <property type="project" value="EnsemblFungi"/>
</dbReference>
<dbReference type="GO" id="GO:0032968">
    <property type="term" value="P:positive regulation of transcription elongation by RNA polymerase II"/>
    <property type="evidence" value="ECO:0007669"/>
    <property type="project" value="EnsemblFungi"/>
</dbReference>
<keyword evidence="5" id="KW-1185">Reference proteome</keyword>
<dbReference type="SUPFAM" id="SSF46579">
    <property type="entry name" value="Prefoldin"/>
    <property type="match status" value="1"/>
</dbReference>
<dbReference type="PANTHER" id="PTHR21431:SF0">
    <property type="entry name" value="PREFOLDIN SUBUNIT 6"/>
    <property type="match status" value="1"/>
</dbReference>
<dbReference type="EMBL" id="LN736364">
    <property type="protein sequence ID" value="CEP62586.1"/>
    <property type="molecule type" value="Genomic_DNA"/>
</dbReference>
<dbReference type="GO" id="GO:0016272">
    <property type="term" value="C:prefoldin complex"/>
    <property type="evidence" value="ECO:0007669"/>
    <property type="project" value="EnsemblFungi"/>
</dbReference>
<dbReference type="CDD" id="cd23161">
    <property type="entry name" value="Prefoldin_6"/>
    <property type="match status" value="1"/>
</dbReference>
<feature type="coiled-coil region" evidence="3">
    <location>
        <begin position="29"/>
        <end position="110"/>
    </location>
</feature>